<dbReference type="Pfam" id="PF07690">
    <property type="entry name" value="MFS_1"/>
    <property type="match status" value="1"/>
</dbReference>
<dbReference type="GO" id="GO:0005886">
    <property type="term" value="C:plasma membrane"/>
    <property type="evidence" value="ECO:0007669"/>
    <property type="project" value="TreeGrafter"/>
</dbReference>
<evidence type="ECO:0000313" key="8">
    <source>
        <dbReference type="Proteomes" id="UP000235672"/>
    </source>
</evidence>
<evidence type="ECO:0000256" key="1">
    <source>
        <dbReference type="ARBA" id="ARBA00004141"/>
    </source>
</evidence>
<feature type="transmembrane region" description="Helical" evidence="5">
    <location>
        <begin position="92"/>
        <end position="111"/>
    </location>
</feature>
<feature type="transmembrane region" description="Helical" evidence="5">
    <location>
        <begin position="25"/>
        <end position="46"/>
    </location>
</feature>
<feature type="transmembrane region" description="Helical" evidence="5">
    <location>
        <begin position="184"/>
        <end position="208"/>
    </location>
</feature>
<evidence type="ECO:0000256" key="3">
    <source>
        <dbReference type="ARBA" id="ARBA00022989"/>
    </source>
</evidence>
<keyword evidence="4 5" id="KW-0472">Membrane</keyword>
<dbReference type="FunFam" id="1.20.1250.20:FF:000907">
    <property type="entry name" value="Similar to MFS multidrug transporter, partial sequence"/>
    <property type="match status" value="1"/>
</dbReference>
<feature type="transmembrane region" description="Helical" evidence="5">
    <location>
        <begin position="117"/>
        <end position="139"/>
    </location>
</feature>
<feature type="transmembrane region" description="Helical" evidence="5">
    <location>
        <begin position="151"/>
        <end position="172"/>
    </location>
</feature>
<reference evidence="7 8" key="1">
    <citation type="submission" date="2016-05" db="EMBL/GenBank/DDBJ databases">
        <title>A degradative enzymes factory behind the ericoid mycorrhizal symbiosis.</title>
        <authorList>
            <consortium name="DOE Joint Genome Institute"/>
            <person name="Martino E."/>
            <person name="Morin E."/>
            <person name="Grelet G."/>
            <person name="Kuo A."/>
            <person name="Kohler A."/>
            <person name="Daghino S."/>
            <person name="Barry K."/>
            <person name="Choi C."/>
            <person name="Cichocki N."/>
            <person name="Clum A."/>
            <person name="Copeland A."/>
            <person name="Hainaut M."/>
            <person name="Haridas S."/>
            <person name="Labutti K."/>
            <person name="Lindquist E."/>
            <person name="Lipzen A."/>
            <person name="Khouja H.-R."/>
            <person name="Murat C."/>
            <person name="Ohm R."/>
            <person name="Olson A."/>
            <person name="Spatafora J."/>
            <person name="Veneault-Fourrey C."/>
            <person name="Henrissat B."/>
            <person name="Grigoriev I."/>
            <person name="Martin F."/>
            <person name="Perotto S."/>
        </authorList>
    </citation>
    <scope>NUCLEOTIDE SEQUENCE [LARGE SCALE GENOMIC DNA]</scope>
    <source>
        <strain evidence="7 8">UAMH 7357</strain>
    </source>
</reference>
<dbReference type="Gene3D" id="1.20.1250.20">
    <property type="entry name" value="MFS general substrate transporter like domains"/>
    <property type="match status" value="1"/>
</dbReference>
<evidence type="ECO:0000256" key="5">
    <source>
        <dbReference type="SAM" id="Phobius"/>
    </source>
</evidence>
<protein>
    <submittedName>
        <fullName evidence="7">MFS general substrate transporter</fullName>
    </submittedName>
</protein>
<dbReference type="EMBL" id="KZ613497">
    <property type="protein sequence ID" value="PMD17812.1"/>
    <property type="molecule type" value="Genomic_DNA"/>
</dbReference>
<feature type="transmembrane region" description="Helical" evidence="5">
    <location>
        <begin position="249"/>
        <end position="274"/>
    </location>
</feature>
<keyword evidence="3 5" id="KW-1133">Transmembrane helix</keyword>
<dbReference type="InterPro" id="IPR020846">
    <property type="entry name" value="MFS_dom"/>
</dbReference>
<feature type="transmembrane region" description="Helical" evidence="5">
    <location>
        <begin position="58"/>
        <end position="80"/>
    </location>
</feature>
<dbReference type="GO" id="GO:0015606">
    <property type="term" value="F:spermidine transmembrane transporter activity"/>
    <property type="evidence" value="ECO:0007669"/>
    <property type="project" value="TreeGrafter"/>
</dbReference>
<dbReference type="PANTHER" id="PTHR23502">
    <property type="entry name" value="MAJOR FACILITATOR SUPERFAMILY"/>
    <property type="match status" value="1"/>
</dbReference>
<dbReference type="SUPFAM" id="SSF103473">
    <property type="entry name" value="MFS general substrate transporter"/>
    <property type="match status" value="1"/>
</dbReference>
<feature type="transmembrane region" description="Helical" evidence="5">
    <location>
        <begin position="357"/>
        <end position="375"/>
    </location>
</feature>
<feature type="transmembrane region" description="Helical" evidence="5">
    <location>
        <begin position="332"/>
        <end position="351"/>
    </location>
</feature>
<dbReference type="InterPro" id="IPR036259">
    <property type="entry name" value="MFS_trans_sf"/>
</dbReference>
<dbReference type="AlphaFoldDB" id="A0A2J6PUV6"/>
<keyword evidence="2 5" id="KW-0812">Transmembrane</keyword>
<evidence type="ECO:0000256" key="2">
    <source>
        <dbReference type="ARBA" id="ARBA00022692"/>
    </source>
</evidence>
<sequence length="461" mass="50909">MVSCPSQRGGINNENPRSWPTKKKIPIACFALLAGFVATIGTPIYIAGIPSIAVQFQVSTTLAILPACLYAWGLGIGGLLATAASEVFGRRIVYQISVPLTLVFTIVGGSTKTYNTLSIARFFAGFCAGPCLAVGSGVINDMWDVSLEKMGSTFVVLFGVLIIWATEIGPMASGSLVTQRSWRWTFWVTAMLLGIMTIVVFFIPETYLPQIKRKQAKKEKNSIETRGALSHLFLVSVGRPLHMLLVEPLVFPSGLVVSVTQSVVFAYYVAYAVLFEEVYHFSQYHVGMAFAPLLVGAILAVPVLALFDKLTYQKAREYAIASGATVLPERRLYPAMLSVILFPISLFWLAWTGRPDIHWIVPTLSGVLFGLAYLLNMMCIPIYNNEVYSTHYGASVLAATTFMRFMMSSSFPLFTVQMVHSLGFHWAISLLGFVNIAMIPIPWIFFKWGPVLRSKSRYIKN</sequence>
<dbReference type="PANTHER" id="PTHR23502:SF182">
    <property type="entry name" value="POLYAMINE TRANSPORTER, PUTATIVE-RELATED"/>
    <property type="match status" value="1"/>
</dbReference>
<evidence type="ECO:0000259" key="6">
    <source>
        <dbReference type="PROSITE" id="PS50850"/>
    </source>
</evidence>
<dbReference type="STRING" id="1745343.A0A2J6PUV6"/>
<feature type="transmembrane region" description="Helical" evidence="5">
    <location>
        <begin position="387"/>
        <end position="406"/>
    </location>
</feature>
<dbReference type="OrthoDB" id="3936150at2759"/>
<name>A0A2J6PUV6_9HELO</name>
<feature type="transmembrane region" description="Helical" evidence="5">
    <location>
        <begin position="286"/>
        <end position="307"/>
    </location>
</feature>
<keyword evidence="8" id="KW-1185">Reference proteome</keyword>
<accession>A0A2J6PUV6</accession>
<evidence type="ECO:0000256" key="4">
    <source>
        <dbReference type="ARBA" id="ARBA00023136"/>
    </source>
</evidence>
<dbReference type="PROSITE" id="PS50850">
    <property type="entry name" value="MFS"/>
    <property type="match status" value="1"/>
</dbReference>
<feature type="transmembrane region" description="Helical" evidence="5">
    <location>
        <begin position="426"/>
        <end position="446"/>
    </location>
</feature>
<organism evidence="7 8">
    <name type="scientific">Hyaloscypha hepaticicola</name>
    <dbReference type="NCBI Taxonomy" id="2082293"/>
    <lineage>
        <taxon>Eukaryota</taxon>
        <taxon>Fungi</taxon>
        <taxon>Dikarya</taxon>
        <taxon>Ascomycota</taxon>
        <taxon>Pezizomycotina</taxon>
        <taxon>Leotiomycetes</taxon>
        <taxon>Helotiales</taxon>
        <taxon>Hyaloscyphaceae</taxon>
        <taxon>Hyaloscypha</taxon>
    </lineage>
</organism>
<gene>
    <name evidence="7" type="ORF">NA56DRAFT_631106</name>
</gene>
<comment type="subcellular location">
    <subcellularLocation>
        <location evidence="1">Membrane</location>
        <topology evidence="1">Multi-pass membrane protein</topology>
    </subcellularLocation>
</comment>
<dbReference type="Proteomes" id="UP000235672">
    <property type="component" value="Unassembled WGS sequence"/>
</dbReference>
<dbReference type="GO" id="GO:0000297">
    <property type="term" value="F:spermine transmembrane transporter activity"/>
    <property type="evidence" value="ECO:0007669"/>
    <property type="project" value="TreeGrafter"/>
</dbReference>
<proteinExistence type="predicted"/>
<evidence type="ECO:0000313" key="7">
    <source>
        <dbReference type="EMBL" id="PMD17812.1"/>
    </source>
</evidence>
<feature type="domain" description="Major facilitator superfamily (MFS) profile" evidence="6">
    <location>
        <begin position="27"/>
        <end position="452"/>
    </location>
</feature>
<dbReference type="InterPro" id="IPR011701">
    <property type="entry name" value="MFS"/>
</dbReference>